<accession>A0ABS4LMX6</accession>
<dbReference type="Proteomes" id="UP001519309">
    <property type="component" value="Unassembled WGS sequence"/>
</dbReference>
<comment type="caution">
    <text evidence="1">The sequence shown here is derived from an EMBL/GenBank/DDBJ whole genome shotgun (WGS) entry which is preliminary data.</text>
</comment>
<name>A0ABS4LMX6_9ACTN</name>
<keyword evidence="2" id="KW-1185">Reference proteome</keyword>
<dbReference type="NCBIfam" id="NF033521">
    <property type="entry name" value="lasso_leader_L3"/>
    <property type="match status" value="1"/>
</dbReference>
<organism evidence="1 2">
    <name type="scientific">Streptomyces griseochromogenes</name>
    <dbReference type="NCBI Taxonomy" id="68214"/>
    <lineage>
        <taxon>Bacteria</taxon>
        <taxon>Bacillati</taxon>
        <taxon>Actinomycetota</taxon>
        <taxon>Actinomycetes</taxon>
        <taxon>Kitasatosporales</taxon>
        <taxon>Streptomycetaceae</taxon>
        <taxon>Streptomyces</taxon>
    </lineage>
</organism>
<proteinExistence type="predicted"/>
<sequence length="48" mass="5431">MEIQEQHREEPAVRQGYEPPALTAVGEFSEDTLGFGHDHSDFLARQGF</sequence>
<dbReference type="RefSeq" id="WP_159400188.1">
    <property type="nucleotide sequence ID" value="NZ_CP016279.1"/>
</dbReference>
<evidence type="ECO:0008006" key="3">
    <source>
        <dbReference type="Google" id="ProtNLM"/>
    </source>
</evidence>
<gene>
    <name evidence="1" type="ORF">J2Z21_001667</name>
</gene>
<evidence type="ECO:0000313" key="1">
    <source>
        <dbReference type="EMBL" id="MBP2048742.1"/>
    </source>
</evidence>
<protein>
    <recommendedName>
        <fullName evidence="3">Lasso RiPP family leader peptide-containing protein</fullName>
    </recommendedName>
</protein>
<dbReference type="EMBL" id="JAGGLP010000003">
    <property type="protein sequence ID" value="MBP2048742.1"/>
    <property type="molecule type" value="Genomic_DNA"/>
</dbReference>
<evidence type="ECO:0000313" key="2">
    <source>
        <dbReference type="Proteomes" id="UP001519309"/>
    </source>
</evidence>
<reference evidence="1 2" key="1">
    <citation type="submission" date="2021-03" db="EMBL/GenBank/DDBJ databases">
        <title>Genomic Encyclopedia of Type Strains, Phase IV (KMG-IV): sequencing the most valuable type-strain genomes for metagenomic binning, comparative biology and taxonomic classification.</title>
        <authorList>
            <person name="Goeker M."/>
        </authorList>
    </citation>
    <scope>NUCLEOTIDE SEQUENCE [LARGE SCALE GENOMIC DNA]</scope>
    <source>
        <strain evidence="1 2">DSM 40499</strain>
    </source>
</reference>